<evidence type="ECO:0000313" key="3">
    <source>
        <dbReference type="Proteomes" id="UP001153365"/>
    </source>
</evidence>
<organism evidence="2 3">
    <name type="scientific">Phakopsora pachyrhizi</name>
    <name type="common">Asian soybean rust disease fungus</name>
    <dbReference type="NCBI Taxonomy" id="170000"/>
    <lineage>
        <taxon>Eukaryota</taxon>
        <taxon>Fungi</taxon>
        <taxon>Dikarya</taxon>
        <taxon>Basidiomycota</taxon>
        <taxon>Pucciniomycotina</taxon>
        <taxon>Pucciniomycetes</taxon>
        <taxon>Pucciniales</taxon>
        <taxon>Phakopsoraceae</taxon>
        <taxon>Phakopsora</taxon>
    </lineage>
</organism>
<feature type="compositionally biased region" description="Low complexity" evidence="1">
    <location>
        <begin position="219"/>
        <end position="231"/>
    </location>
</feature>
<keyword evidence="3" id="KW-1185">Reference proteome</keyword>
<dbReference type="Proteomes" id="UP001153365">
    <property type="component" value="Unassembled WGS sequence"/>
</dbReference>
<name>A0AAV0B0C8_PHAPC</name>
<evidence type="ECO:0000256" key="1">
    <source>
        <dbReference type="SAM" id="MobiDB-lite"/>
    </source>
</evidence>
<dbReference type="EMBL" id="CALTRL010002204">
    <property type="protein sequence ID" value="CAH7675004.1"/>
    <property type="molecule type" value="Genomic_DNA"/>
</dbReference>
<gene>
    <name evidence="2" type="ORF">PPACK8108_LOCUS9965</name>
</gene>
<accession>A0AAV0B0C8</accession>
<comment type="caution">
    <text evidence="2">The sequence shown here is derived from an EMBL/GenBank/DDBJ whole genome shotgun (WGS) entry which is preliminary data.</text>
</comment>
<proteinExistence type="predicted"/>
<sequence length="324" mass="35782">MALGITNTKKNMAETLRISLLEAEGNGAIPYTGNLIYINNQTEHAAKDPVVVEELAKVGKEKGGVERGFLRDIAGFEEEGVAVVGNVWRHWKEGKKLGGGAHQGQSDWSKTTGATDFFKEAPDLKQQHGSLALKQTKSKLPTKNKASIPLNWVQSEAPPITTVTTALKQLNKVQLQSNPTSVATNHSPKRLIRKGSAGNWLWNNEMEFGDYYSLRKKSSTSSSKRPISRFSGWATDGPPGHHSPSKEQMPVKLLKKFQDLQGYRWQLISPGALLKSRIPGLMCRRKLYFEAEFLASIEQASGALFCGLPEAEVVVVIQLDLRDF</sequence>
<reference evidence="2" key="1">
    <citation type="submission" date="2022-06" db="EMBL/GenBank/DDBJ databases">
        <authorList>
            <consortium name="SYNGENTA / RWTH Aachen University"/>
        </authorList>
    </citation>
    <scope>NUCLEOTIDE SEQUENCE</scope>
</reference>
<feature type="region of interest" description="Disordered" evidence="1">
    <location>
        <begin position="218"/>
        <end position="247"/>
    </location>
</feature>
<protein>
    <submittedName>
        <fullName evidence="2">Uncharacterized protein</fullName>
    </submittedName>
</protein>
<evidence type="ECO:0000313" key="2">
    <source>
        <dbReference type="EMBL" id="CAH7675004.1"/>
    </source>
</evidence>
<dbReference type="AlphaFoldDB" id="A0AAV0B0C8"/>